<evidence type="ECO:0000256" key="2">
    <source>
        <dbReference type="ARBA" id="ARBA00022989"/>
    </source>
</evidence>
<dbReference type="InterPro" id="IPR052524">
    <property type="entry name" value="MFS_Cyanate_Porter"/>
</dbReference>
<dbReference type="InterPro" id="IPR011701">
    <property type="entry name" value="MFS"/>
</dbReference>
<dbReference type="GO" id="GO:0022857">
    <property type="term" value="F:transmembrane transporter activity"/>
    <property type="evidence" value="ECO:0007669"/>
    <property type="project" value="InterPro"/>
</dbReference>
<protein>
    <submittedName>
        <fullName evidence="6">MFS transporter</fullName>
    </submittedName>
</protein>
<dbReference type="PANTHER" id="PTHR23523">
    <property type="match status" value="1"/>
</dbReference>
<feature type="transmembrane region" description="Helical" evidence="4">
    <location>
        <begin position="134"/>
        <end position="156"/>
    </location>
</feature>
<feature type="transmembrane region" description="Helical" evidence="4">
    <location>
        <begin position="296"/>
        <end position="318"/>
    </location>
</feature>
<gene>
    <name evidence="6" type="ORF">CDG68_13595</name>
</gene>
<dbReference type="PROSITE" id="PS50850">
    <property type="entry name" value="MFS"/>
    <property type="match status" value="1"/>
</dbReference>
<evidence type="ECO:0000259" key="5">
    <source>
        <dbReference type="PROSITE" id="PS50850"/>
    </source>
</evidence>
<evidence type="ECO:0000313" key="7">
    <source>
        <dbReference type="Proteomes" id="UP000279962"/>
    </source>
</evidence>
<evidence type="ECO:0000256" key="3">
    <source>
        <dbReference type="ARBA" id="ARBA00023136"/>
    </source>
</evidence>
<dbReference type="InterPro" id="IPR036259">
    <property type="entry name" value="MFS_trans_sf"/>
</dbReference>
<proteinExistence type="predicted"/>
<accession>A0A3G2T4L4</accession>
<feature type="transmembrane region" description="Helical" evidence="4">
    <location>
        <begin position="42"/>
        <end position="64"/>
    </location>
</feature>
<sequence length="392" mass="42308">MKFLNHRSMLVITVALVGLNLRPFMTSIGPVIHQIRHSTGLSLQGVALLTLVPMLLMGIIAFIAPAIQNLLGERKAILSALMLIALGCALRFVVPNGAVLILTAAIIGFGVAVIQAIFPSLIKREFIQHLSPMMGLYSAMLMGGGALGALLAPAVAESRGDWKMGLAIFIIPEMIALFFAYGFIQPNSAATKAMPKVRILLKQPRTWLLICCFGLINGGYSSIVAWLAPAFQDLGWSTTASGHLMAVLTLSQAAAALFLPYLSRDNKDRRSWLALTLVLQLVGFAGLALRPEWMPYLWAVTVGAGLGGCFALLMVVVLDHLPDPTQAGQLSALMQGGGFILAAMAPWLLAVFHSLTGTYVMGWVWHFSMVIVVGVLMIRLNPQHYDKVIRLN</sequence>
<organism evidence="6 7">
    <name type="scientific">Acinetobacter wuhouensis</name>
    <dbReference type="NCBI Taxonomy" id="1879050"/>
    <lineage>
        <taxon>Bacteria</taxon>
        <taxon>Pseudomonadati</taxon>
        <taxon>Pseudomonadota</taxon>
        <taxon>Gammaproteobacteria</taxon>
        <taxon>Moraxellales</taxon>
        <taxon>Moraxellaceae</taxon>
        <taxon>Acinetobacter</taxon>
    </lineage>
</organism>
<dbReference type="Proteomes" id="UP000279962">
    <property type="component" value="Chromosome"/>
</dbReference>
<dbReference type="Gene3D" id="1.20.1250.20">
    <property type="entry name" value="MFS general substrate transporter like domains"/>
    <property type="match status" value="2"/>
</dbReference>
<name>A0A3G2T4L4_9GAMM</name>
<dbReference type="InterPro" id="IPR020846">
    <property type="entry name" value="MFS_dom"/>
</dbReference>
<keyword evidence="3 4" id="KW-0472">Membrane</keyword>
<dbReference type="RefSeq" id="WP_087551735.1">
    <property type="nucleotide sequence ID" value="NZ_CP033133.1"/>
</dbReference>
<dbReference type="NCBIfam" id="NF007256">
    <property type="entry name" value="PRK09705.1"/>
    <property type="match status" value="1"/>
</dbReference>
<feature type="transmembrane region" description="Helical" evidence="4">
    <location>
        <begin position="76"/>
        <end position="94"/>
    </location>
</feature>
<reference evidence="6 7" key="1">
    <citation type="submission" date="2018-10" db="EMBL/GenBank/DDBJ databases">
        <title>The complete genome of Acinetobacter wuhouensis strain WCHAW010062.</title>
        <authorList>
            <person name="Hu Y."/>
            <person name="Long H."/>
            <person name="Feng Y."/>
            <person name="Zong Z."/>
        </authorList>
    </citation>
    <scope>NUCLEOTIDE SEQUENCE [LARGE SCALE GENOMIC DNA]</scope>
    <source>
        <strain evidence="6 7">WCHAW010062</strain>
    </source>
</reference>
<feature type="transmembrane region" description="Helical" evidence="4">
    <location>
        <begin position="162"/>
        <end position="184"/>
    </location>
</feature>
<feature type="transmembrane region" description="Helical" evidence="4">
    <location>
        <begin position="362"/>
        <end position="380"/>
    </location>
</feature>
<feature type="transmembrane region" description="Helical" evidence="4">
    <location>
        <begin position="100"/>
        <end position="122"/>
    </location>
</feature>
<dbReference type="SUPFAM" id="SSF103473">
    <property type="entry name" value="MFS general substrate transporter"/>
    <property type="match status" value="1"/>
</dbReference>
<dbReference type="AlphaFoldDB" id="A0A3G2T4L4"/>
<feature type="domain" description="Major facilitator superfamily (MFS) profile" evidence="5">
    <location>
        <begin position="1"/>
        <end position="386"/>
    </location>
</feature>
<keyword evidence="2 4" id="KW-1133">Transmembrane helix</keyword>
<dbReference type="EMBL" id="CP033133">
    <property type="protein sequence ID" value="AYO54616.1"/>
    <property type="molecule type" value="Genomic_DNA"/>
</dbReference>
<feature type="transmembrane region" description="Helical" evidence="4">
    <location>
        <begin position="271"/>
        <end position="290"/>
    </location>
</feature>
<feature type="transmembrane region" description="Helical" evidence="4">
    <location>
        <begin position="240"/>
        <end position="259"/>
    </location>
</feature>
<dbReference type="Pfam" id="PF07690">
    <property type="entry name" value="MFS_1"/>
    <property type="match status" value="1"/>
</dbReference>
<evidence type="ECO:0000256" key="4">
    <source>
        <dbReference type="SAM" id="Phobius"/>
    </source>
</evidence>
<evidence type="ECO:0000256" key="1">
    <source>
        <dbReference type="ARBA" id="ARBA00022692"/>
    </source>
</evidence>
<dbReference type="PANTHER" id="PTHR23523:SF1">
    <property type="entry name" value="CYANATE TRANSPORT PROTEIN CYNX"/>
    <property type="match status" value="1"/>
</dbReference>
<keyword evidence="1 4" id="KW-0812">Transmembrane</keyword>
<evidence type="ECO:0000313" key="6">
    <source>
        <dbReference type="EMBL" id="AYO54616.1"/>
    </source>
</evidence>
<feature type="transmembrane region" description="Helical" evidence="4">
    <location>
        <begin position="330"/>
        <end position="350"/>
    </location>
</feature>
<feature type="transmembrane region" description="Helical" evidence="4">
    <location>
        <begin position="205"/>
        <end position="228"/>
    </location>
</feature>